<keyword evidence="1" id="KW-0479">Metal-binding</keyword>
<dbReference type="GeneID" id="54359213"/>
<evidence type="ECO:0000313" key="3">
    <source>
        <dbReference type="RefSeq" id="XP_033459660.1"/>
    </source>
</evidence>
<dbReference type="GO" id="GO:0005506">
    <property type="term" value="F:iron ion binding"/>
    <property type="evidence" value="ECO:0007669"/>
    <property type="project" value="InterPro"/>
</dbReference>
<dbReference type="OrthoDB" id="3934656at2759"/>
<protein>
    <submittedName>
        <fullName evidence="3">Cytochrome P450</fullName>
    </submittedName>
</protein>
<dbReference type="GO" id="GO:0004497">
    <property type="term" value="F:monooxygenase activity"/>
    <property type="evidence" value="ECO:0007669"/>
    <property type="project" value="InterPro"/>
</dbReference>
<dbReference type="PANTHER" id="PTHR24305">
    <property type="entry name" value="CYTOCHROME P450"/>
    <property type="match status" value="1"/>
</dbReference>
<accession>A0A6J3M540</accession>
<organism evidence="3">
    <name type="scientific">Dissoconium aciculare CBS 342.82</name>
    <dbReference type="NCBI Taxonomy" id="1314786"/>
    <lineage>
        <taxon>Eukaryota</taxon>
        <taxon>Fungi</taxon>
        <taxon>Dikarya</taxon>
        <taxon>Ascomycota</taxon>
        <taxon>Pezizomycotina</taxon>
        <taxon>Dothideomycetes</taxon>
        <taxon>Dothideomycetidae</taxon>
        <taxon>Mycosphaerellales</taxon>
        <taxon>Dissoconiaceae</taxon>
        <taxon>Dissoconium</taxon>
    </lineage>
</organism>
<dbReference type="Proteomes" id="UP000504637">
    <property type="component" value="Unplaced"/>
</dbReference>
<keyword evidence="1" id="KW-0408">Iron</keyword>
<evidence type="ECO:0000313" key="2">
    <source>
        <dbReference type="Proteomes" id="UP000504637"/>
    </source>
</evidence>
<dbReference type="PRINTS" id="PR00463">
    <property type="entry name" value="EP450I"/>
</dbReference>
<keyword evidence="1" id="KW-0349">Heme</keyword>
<feature type="binding site" description="axial binding residue" evidence="1">
    <location>
        <position position="401"/>
    </location>
    <ligand>
        <name>heme</name>
        <dbReference type="ChEBI" id="CHEBI:30413"/>
    </ligand>
    <ligandPart>
        <name>Fe</name>
        <dbReference type="ChEBI" id="CHEBI:18248"/>
    </ligandPart>
</feature>
<gene>
    <name evidence="3" type="ORF">K489DRAFT_319860</name>
</gene>
<dbReference type="RefSeq" id="XP_033459660.1">
    <property type="nucleotide sequence ID" value="XM_033601413.1"/>
</dbReference>
<comment type="cofactor">
    <cofactor evidence="1">
        <name>heme</name>
        <dbReference type="ChEBI" id="CHEBI:30413"/>
    </cofactor>
</comment>
<dbReference type="PRINTS" id="PR00385">
    <property type="entry name" value="P450"/>
</dbReference>
<dbReference type="AlphaFoldDB" id="A0A6J3M540"/>
<dbReference type="Gene3D" id="1.10.630.10">
    <property type="entry name" value="Cytochrome P450"/>
    <property type="match status" value="1"/>
</dbReference>
<dbReference type="InterPro" id="IPR050121">
    <property type="entry name" value="Cytochrome_P450_monoxygenase"/>
</dbReference>
<proteinExistence type="predicted"/>
<reference evidence="3" key="1">
    <citation type="submission" date="2020-01" db="EMBL/GenBank/DDBJ databases">
        <authorList>
            <consortium name="DOE Joint Genome Institute"/>
            <person name="Haridas S."/>
            <person name="Albert R."/>
            <person name="Binder M."/>
            <person name="Bloem J."/>
            <person name="Labutti K."/>
            <person name="Salamov A."/>
            <person name="Andreopoulos B."/>
            <person name="Baker S.E."/>
            <person name="Barry K."/>
            <person name="Bills G."/>
            <person name="Bluhm B.H."/>
            <person name="Cannon C."/>
            <person name="Castanera R."/>
            <person name="Culley D.E."/>
            <person name="Daum C."/>
            <person name="Ezra D."/>
            <person name="Gonzalez J.B."/>
            <person name="Henrissat B."/>
            <person name="Kuo A."/>
            <person name="Liang C."/>
            <person name="Lipzen A."/>
            <person name="Lutzoni F."/>
            <person name="Magnuson J."/>
            <person name="Mondo S."/>
            <person name="Nolan M."/>
            <person name="Ohm R."/>
            <person name="Pangilinan J."/>
            <person name="Park H.-J."/>
            <person name="Ramirez L."/>
            <person name="Alfaro M."/>
            <person name="Sun H."/>
            <person name="Tritt A."/>
            <person name="Yoshinaga Y."/>
            <person name="Zwiers L.-H."/>
            <person name="Turgeon B.G."/>
            <person name="Goodwin S.B."/>
            <person name="Spatafora J.W."/>
            <person name="Crous P.W."/>
            <person name="Grigoriev I.V."/>
        </authorList>
    </citation>
    <scope>NUCLEOTIDE SEQUENCE</scope>
    <source>
        <strain evidence="3">CBS 342.82</strain>
    </source>
</reference>
<dbReference type="Pfam" id="PF00067">
    <property type="entry name" value="p450"/>
    <property type="match status" value="1"/>
</dbReference>
<dbReference type="CDD" id="cd11060">
    <property type="entry name" value="CYP57A1-like"/>
    <property type="match status" value="1"/>
</dbReference>
<dbReference type="GO" id="GO:0020037">
    <property type="term" value="F:heme binding"/>
    <property type="evidence" value="ECO:0007669"/>
    <property type="project" value="InterPro"/>
</dbReference>
<dbReference type="InterPro" id="IPR036396">
    <property type="entry name" value="Cyt_P450_sf"/>
</dbReference>
<dbReference type="SUPFAM" id="SSF48264">
    <property type="entry name" value="Cytochrome P450"/>
    <property type="match status" value="1"/>
</dbReference>
<name>A0A6J3M540_9PEZI</name>
<dbReference type="InterPro" id="IPR001128">
    <property type="entry name" value="Cyt_P450"/>
</dbReference>
<evidence type="ECO:0000256" key="1">
    <source>
        <dbReference type="PIRSR" id="PIRSR602401-1"/>
    </source>
</evidence>
<dbReference type="InterPro" id="IPR002401">
    <property type="entry name" value="Cyt_P450_E_grp-I"/>
</dbReference>
<dbReference type="PANTHER" id="PTHR24305:SF190">
    <property type="entry name" value="P450, PUTATIVE (EUROFUNG)-RELATED"/>
    <property type="match status" value="1"/>
</dbReference>
<reference evidence="3" key="2">
    <citation type="submission" date="2020-04" db="EMBL/GenBank/DDBJ databases">
        <authorList>
            <consortium name="NCBI Genome Project"/>
        </authorList>
    </citation>
    <scope>NUCLEOTIDE SEQUENCE</scope>
    <source>
        <strain evidence="3">CBS 342.82</strain>
    </source>
</reference>
<dbReference type="GO" id="GO:0016705">
    <property type="term" value="F:oxidoreductase activity, acting on paired donors, with incorporation or reduction of molecular oxygen"/>
    <property type="evidence" value="ECO:0007669"/>
    <property type="project" value="InterPro"/>
</dbReference>
<keyword evidence="2" id="KW-1185">Reference proteome</keyword>
<sequence>MLGGWHDDIIDLHKRYGRVVRIAPDEISLVDAAAAKVLYGAGGAYAPKTDWYDTWTFGPDQAPGIFQTTDRNIHGFLRKRVSAPYSMTGVLKYEAHVQKCLDELWKQLATRAAGGEYIADMAKWTNALAFDVVGELAFGEWLGHLAAGAADVENLRGTILQGFIAASTMGHIPGQTKLVVNRYVAGLLALFGSSTPMEQFQKWALKRIQTRLDDIADGKGESRDDMLTHFCRMKAKDGGPASVPEIMAECGNIIGAGADTVSIGMRACIYHLGMSDPRFLATLRAEVDTFYDEHNGAAPTYLETQQMPYLVAVVREATRLFPSIPFQLLRHVPKTGLEVDGYRLREGTRVGVSAIAANRDPAIWGADAEEFRPERWLESEEKSRFLESHSLVFGGNGARACIGKNIALVEMHKFLSQLVRTFDFEIVDKENPWRVRTFWFAYQHDFHVRVKPRDIKAGGSS</sequence>
<reference evidence="3" key="3">
    <citation type="submission" date="2025-08" db="UniProtKB">
        <authorList>
            <consortium name="RefSeq"/>
        </authorList>
    </citation>
    <scope>IDENTIFICATION</scope>
    <source>
        <strain evidence="3">CBS 342.82</strain>
    </source>
</reference>